<feature type="coiled-coil region" evidence="1">
    <location>
        <begin position="165"/>
        <end position="266"/>
    </location>
</feature>
<organism evidence="2 3">
    <name type="scientific">Legionella busanensis</name>
    <dbReference type="NCBI Taxonomy" id="190655"/>
    <lineage>
        <taxon>Bacteria</taxon>
        <taxon>Pseudomonadati</taxon>
        <taxon>Pseudomonadota</taxon>
        <taxon>Gammaproteobacteria</taxon>
        <taxon>Legionellales</taxon>
        <taxon>Legionellaceae</taxon>
        <taxon>Legionella</taxon>
    </lineage>
</organism>
<evidence type="ECO:0000313" key="2">
    <source>
        <dbReference type="EMBL" id="STX50599.1"/>
    </source>
</evidence>
<gene>
    <name evidence="2" type="ORF">NCTC13316_00682</name>
</gene>
<name>A0A378JK53_9GAMM</name>
<evidence type="ECO:0000313" key="3">
    <source>
        <dbReference type="Proteomes" id="UP000254794"/>
    </source>
</evidence>
<keyword evidence="1" id="KW-0175">Coiled coil</keyword>
<dbReference type="Proteomes" id="UP000254794">
    <property type="component" value="Unassembled WGS sequence"/>
</dbReference>
<feature type="coiled-coil region" evidence="1">
    <location>
        <begin position="306"/>
        <end position="358"/>
    </location>
</feature>
<accession>A0A378JK53</accession>
<keyword evidence="3" id="KW-1185">Reference proteome</keyword>
<dbReference type="RefSeq" id="WP_115330306.1">
    <property type="nucleotide sequence ID" value="NZ_CAAAHP010000004.1"/>
</dbReference>
<sequence length="432" mass="48497">MGTKEEDLVGGTELSENPLSEVVIRESYKNEQDNLQKIALTEEHLAQIKENLSKIIDILSRNRSLVTKAADYWGGLSLWQKLVGGAVLTVPTLAAGIAAQLGALLALSGATVAVYTTGSIILDDHHNYNKNITEDLKKGVFSLADILAITISALDNIRVGLSKELEKFKEQNSKLAGNIALLNDKLETLSNQVEVFVFTEKLLRETQEKLEQEAERLRQTAVENEELLKKNELELLQVRKDYDKSRQQLNEKVTELVNVKTSMEIEVKKAKDVSITLQNTVKTLSNAVIDDNNQREVFQKKIATIINDNEQNALLINTRVQELEKELREVKEQLELSNNRYRDLLDRQESQIERLERIGVKDLKLKHPPEEHAEVESLPIPGPSVLMNNTLTPKGEIGAQEETGVLKHGLYAKKNKLITAEPTFENTSALIK</sequence>
<dbReference type="AlphaFoldDB" id="A0A378JK53"/>
<proteinExistence type="predicted"/>
<dbReference type="NCBIfam" id="NF043058">
    <property type="entry name" value="T4SS_LegC2C7"/>
    <property type="match status" value="1"/>
</dbReference>
<dbReference type="InterPro" id="IPR049966">
    <property type="entry name" value="T4SS_LegC2C7"/>
</dbReference>
<dbReference type="OrthoDB" id="5653033at2"/>
<protein>
    <submittedName>
        <fullName evidence="2">Inclusion membrane protein A</fullName>
    </submittedName>
</protein>
<evidence type="ECO:0000256" key="1">
    <source>
        <dbReference type="SAM" id="Coils"/>
    </source>
</evidence>
<reference evidence="2 3" key="1">
    <citation type="submission" date="2018-06" db="EMBL/GenBank/DDBJ databases">
        <authorList>
            <consortium name="Pathogen Informatics"/>
            <person name="Doyle S."/>
        </authorList>
    </citation>
    <scope>NUCLEOTIDE SEQUENCE [LARGE SCALE GENOMIC DNA]</scope>
    <source>
        <strain evidence="2 3">NCTC13316</strain>
    </source>
</reference>
<dbReference type="EMBL" id="UGOD01000001">
    <property type="protein sequence ID" value="STX50599.1"/>
    <property type="molecule type" value="Genomic_DNA"/>
</dbReference>